<proteinExistence type="predicted"/>
<evidence type="ECO:0000313" key="2">
    <source>
        <dbReference type="EMBL" id="KAK4459186.1"/>
    </source>
</evidence>
<evidence type="ECO:0000256" key="1">
    <source>
        <dbReference type="SAM" id="SignalP"/>
    </source>
</evidence>
<gene>
    <name evidence="2" type="ORF">QBC42DRAFT_232168</name>
</gene>
<evidence type="ECO:0000313" key="3">
    <source>
        <dbReference type="Proteomes" id="UP001321749"/>
    </source>
</evidence>
<protein>
    <submittedName>
        <fullName evidence="2">Uncharacterized protein</fullName>
    </submittedName>
</protein>
<comment type="caution">
    <text evidence="2">The sequence shown here is derived from an EMBL/GenBank/DDBJ whole genome shotgun (WGS) entry which is preliminary data.</text>
</comment>
<keyword evidence="3" id="KW-1185">Reference proteome</keyword>
<dbReference type="EMBL" id="MU865043">
    <property type="protein sequence ID" value="KAK4459186.1"/>
    <property type="molecule type" value="Genomic_DNA"/>
</dbReference>
<accession>A0AAV9HJI5</accession>
<dbReference type="AlphaFoldDB" id="A0AAV9HJI5"/>
<reference evidence="2" key="1">
    <citation type="journal article" date="2023" name="Mol. Phylogenet. Evol.">
        <title>Genome-scale phylogeny and comparative genomics of the fungal order Sordariales.</title>
        <authorList>
            <person name="Hensen N."/>
            <person name="Bonometti L."/>
            <person name="Westerberg I."/>
            <person name="Brannstrom I.O."/>
            <person name="Guillou S."/>
            <person name="Cros-Aarteil S."/>
            <person name="Calhoun S."/>
            <person name="Haridas S."/>
            <person name="Kuo A."/>
            <person name="Mondo S."/>
            <person name="Pangilinan J."/>
            <person name="Riley R."/>
            <person name="LaButti K."/>
            <person name="Andreopoulos B."/>
            <person name="Lipzen A."/>
            <person name="Chen C."/>
            <person name="Yan M."/>
            <person name="Daum C."/>
            <person name="Ng V."/>
            <person name="Clum A."/>
            <person name="Steindorff A."/>
            <person name="Ohm R.A."/>
            <person name="Martin F."/>
            <person name="Silar P."/>
            <person name="Natvig D.O."/>
            <person name="Lalanne C."/>
            <person name="Gautier V."/>
            <person name="Ament-Velasquez S.L."/>
            <person name="Kruys A."/>
            <person name="Hutchinson M.I."/>
            <person name="Powell A.J."/>
            <person name="Barry K."/>
            <person name="Miller A.N."/>
            <person name="Grigoriev I.V."/>
            <person name="Debuchy R."/>
            <person name="Gladieux P."/>
            <person name="Hiltunen Thoren M."/>
            <person name="Johannesson H."/>
        </authorList>
    </citation>
    <scope>NUCLEOTIDE SEQUENCE</scope>
    <source>
        <strain evidence="2">PSN324</strain>
    </source>
</reference>
<feature type="chain" id="PRO_5043900230" evidence="1">
    <location>
        <begin position="23"/>
        <end position="169"/>
    </location>
</feature>
<sequence length="169" mass="18107">MFRVTIILLLPLLGFLLSPSLAAPTKWYEKYSVARVIVPQSYYEVLKMRISTPVNSKAVREVACLDRKAHIVSHDELAAELSICGGIEGSVAKCRGNLKETTGRRGTALFTLRAVDAAASPGAAINLTKARWEQCVRAARDQCPTGSLSGICVGGATTGDVEFSLVAVR</sequence>
<organism evidence="2 3">
    <name type="scientific">Cladorrhinum samala</name>
    <dbReference type="NCBI Taxonomy" id="585594"/>
    <lineage>
        <taxon>Eukaryota</taxon>
        <taxon>Fungi</taxon>
        <taxon>Dikarya</taxon>
        <taxon>Ascomycota</taxon>
        <taxon>Pezizomycotina</taxon>
        <taxon>Sordariomycetes</taxon>
        <taxon>Sordariomycetidae</taxon>
        <taxon>Sordariales</taxon>
        <taxon>Podosporaceae</taxon>
        <taxon>Cladorrhinum</taxon>
    </lineage>
</organism>
<dbReference type="Proteomes" id="UP001321749">
    <property type="component" value="Unassembled WGS sequence"/>
</dbReference>
<reference evidence="2" key="2">
    <citation type="submission" date="2023-06" db="EMBL/GenBank/DDBJ databases">
        <authorList>
            <consortium name="Lawrence Berkeley National Laboratory"/>
            <person name="Mondo S.J."/>
            <person name="Hensen N."/>
            <person name="Bonometti L."/>
            <person name="Westerberg I."/>
            <person name="Brannstrom I.O."/>
            <person name="Guillou S."/>
            <person name="Cros-Aarteil S."/>
            <person name="Calhoun S."/>
            <person name="Haridas S."/>
            <person name="Kuo A."/>
            <person name="Pangilinan J."/>
            <person name="Riley R."/>
            <person name="Labutti K."/>
            <person name="Andreopoulos B."/>
            <person name="Lipzen A."/>
            <person name="Chen C."/>
            <person name="Yanf M."/>
            <person name="Daum C."/>
            <person name="Ng V."/>
            <person name="Clum A."/>
            <person name="Steindorff A."/>
            <person name="Ohm R."/>
            <person name="Martin F."/>
            <person name="Silar P."/>
            <person name="Natvig D."/>
            <person name="Lalanne C."/>
            <person name="Gautier V."/>
            <person name="Ament-Velasquez S.L."/>
            <person name="Kruys A."/>
            <person name="Hutchinson M.I."/>
            <person name="Powell A.J."/>
            <person name="Barry K."/>
            <person name="Miller A.N."/>
            <person name="Grigoriev I.V."/>
            <person name="Debuchy R."/>
            <person name="Gladieux P."/>
            <person name="Thoren M.H."/>
            <person name="Johannesson H."/>
        </authorList>
    </citation>
    <scope>NUCLEOTIDE SEQUENCE</scope>
    <source>
        <strain evidence="2">PSN324</strain>
    </source>
</reference>
<feature type="signal peptide" evidence="1">
    <location>
        <begin position="1"/>
        <end position="22"/>
    </location>
</feature>
<keyword evidence="1" id="KW-0732">Signal</keyword>
<name>A0AAV9HJI5_9PEZI</name>